<evidence type="ECO:0000313" key="2">
    <source>
        <dbReference type="EMBL" id="CAF1558495.1"/>
    </source>
</evidence>
<feature type="chain" id="PRO_5032902536" description="AI-2E family transporter" evidence="1">
    <location>
        <begin position="17"/>
        <end position="53"/>
    </location>
</feature>
<name>A0A815XIZ6_9BILA</name>
<gene>
    <name evidence="2" type="ORF">JYZ213_LOCUS46741</name>
</gene>
<sequence length="53" mass="5732">MSTLLLLLTIFGGLELVGPWGALLGPLIVRLATEAIILVREDEDEELNSSTTH</sequence>
<dbReference type="Proteomes" id="UP000663845">
    <property type="component" value="Unassembled WGS sequence"/>
</dbReference>
<evidence type="ECO:0000313" key="3">
    <source>
        <dbReference type="Proteomes" id="UP000663845"/>
    </source>
</evidence>
<keyword evidence="1" id="KW-0732">Signal</keyword>
<feature type="non-terminal residue" evidence="2">
    <location>
        <position position="53"/>
    </location>
</feature>
<evidence type="ECO:0008006" key="4">
    <source>
        <dbReference type="Google" id="ProtNLM"/>
    </source>
</evidence>
<accession>A0A815XIZ6</accession>
<dbReference type="EMBL" id="CAJNOG010006253">
    <property type="protein sequence ID" value="CAF1558495.1"/>
    <property type="molecule type" value="Genomic_DNA"/>
</dbReference>
<proteinExistence type="predicted"/>
<protein>
    <recommendedName>
        <fullName evidence="4">AI-2E family transporter</fullName>
    </recommendedName>
</protein>
<comment type="caution">
    <text evidence="2">The sequence shown here is derived from an EMBL/GenBank/DDBJ whole genome shotgun (WGS) entry which is preliminary data.</text>
</comment>
<dbReference type="AlphaFoldDB" id="A0A815XIZ6"/>
<evidence type="ECO:0000256" key="1">
    <source>
        <dbReference type="SAM" id="SignalP"/>
    </source>
</evidence>
<organism evidence="2 3">
    <name type="scientific">Adineta steineri</name>
    <dbReference type="NCBI Taxonomy" id="433720"/>
    <lineage>
        <taxon>Eukaryota</taxon>
        <taxon>Metazoa</taxon>
        <taxon>Spiralia</taxon>
        <taxon>Gnathifera</taxon>
        <taxon>Rotifera</taxon>
        <taxon>Eurotatoria</taxon>
        <taxon>Bdelloidea</taxon>
        <taxon>Adinetida</taxon>
        <taxon>Adinetidae</taxon>
        <taxon>Adineta</taxon>
    </lineage>
</organism>
<feature type="signal peptide" evidence="1">
    <location>
        <begin position="1"/>
        <end position="16"/>
    </location>
</feature>
<reference evidence="2" key="1">
    <citation type="submission" date="2021-02" db="EMBL/GenBank/DDBJ databases">
        <authorList>
            <person name="Nowell W R."/>
        </authorList>
    </citation>
    <scope>NUCLEOTIDE SEQUENCE</scope>
</reference>